<dbReference type="Proteomes" id="UP000789920">
    <property type="component" value="Unassembled WGS sequence"/>
</dbReference>
<feature type="non-terminal residue" evidence="1">
    <location>
        <position position="1"/>
    </location>
</feature>
<proteinExistence type="predicted"/>
<feature type="non-terminal residue" evidence="1">
    <location>
        <position position="70"/>
    </location>
</feature>
<evidence type="ECO:0000313" key="2">
    <source>
        <dbReference type="Proteomes" id="UP000789920"/>
    </source>
</evidence>
<protein>
    <submittedName>
        <fullName evidence="1">28264_t:CDS:1</fullName>
    </submittedName>
</protein>
<accession>A0ACA9Q5J9</accession>
<keyword evidence="2" id="KW-1185">Reference proteome</keyword>
<evidence type="ECO:0000313" key="1">
    <source>
        <dbReference type="EMBL" id="CAG8737691.1"/>
    </source>
</evidence>
<gene>
    <name evidence="1" type="ORF">RPERSI_LOCUS12827</name>
</gene>
<sequence length="70" mass="8046">KYKRKLSDETILTNMEEVAVEEASTNISEEKFVYIAEEASTNINEEKSISIYEKPPININEETFTKTISN</sequence>
<name>A0ACA9Q5J9_9GLOM</name>
<organism evidence="1 2">
    <name type="scientific">Racocetra persica</name>
    <dbReference type="NCBI Taxonomy" id="160502"/>
    <lineage>
        <taxon>Eukaryota</taxon>
        <taxon>Fungi</taxon>
        <taxon>Fungi incertae sedis</taxon>
        <taxon>Mucoromycota</taxon>
        <taxon>Glomeromycotina</taxon>
        <taxon>Glomeromycetes</taxon>
        <taxon>Diversisporales</taxon>
        <taxon>Gigasporaceae</taxon>
        <taxon>Racocetra</taxon>
    </lineage>
</organism>
<reference evidence="1" key="1">
    <citation type="submission" date="2021-06" db="EMBL/GenBank/DDBJ databases">
        <authorList>
            <person name="Kallberg Y."/>
            <person name="Tangrot J."/>
            <person name="Rosling A."/>
        </authorList>
    </citation>
    <scope>NUCLEOTIDE SEQUENCE</scope>
    <source>
        <strain evidence="1">MA461A</strain>
    </source>
</reference>
<comment type="caution">
    <text evidence="1">The sequence shown here is derived from an EMBL/GenBank/DDBJ whole genome shotgun (WGS) entry which is preliminary data.</text>
</comment>
<dbReference type="EMBL" id="CAJVQC010027840">
    <property type="protein sequence ID" value="CAG8737691.1"/>
    <property type="molecule type" value="Genomic_DNA"/>
</dbReference>